<dbReference type="EMBL" id="JACCJB010000013">
    <property type="protein sequence ID" value="KAF6221982.1"/>
    <property type="molecule type" value="Genomic_DNA"/>
</dbReference>
<dbReference type="RefSeq" id="XP_037151417.1">
    <property type="nucleotide sequence ID" value="XM_037292878.1"/>
</dbReference>
<evidence type="ECO:0000313" key="3">
    <source>
        <dbReference type="Proteomes" id="UP000593566"/>
    </source>
</evidence>
<sequence length="471" mass="51051">MGKIVKLIGSGVGLAAEAIAARKQLQRSPSSQGNGQLSSTPRNIPIEGPPGYNQAVFEVSDEKANALIASGQAVPVDDHRDRSIADGQAEDDDDSSDEDDERDWALDEAAGEDEPPVASLSGQEPKKKYALDATATIESLGAIVLSKFPPPPRSTPQLRCPVIIPQRRPGASGRGFIRAYAPDLAEFGIPQEGFLSFLKVQQEASKASPLLNVVYVGAGIIGCVPHGAAMITSVVVSIAVGACIKHQESQRTNNFLDDMNERIYKPRGLYAMIMKYNPNANTTLDVQQMDASSLIVNRGAHENDFFRKTASGETQGELEMPEAAPLVFPALDDVAQSGDIEKRNAFMRSTKFVSNYYDKRTQLEYATRNPNSSLAVPADQRPNFATRVADPSHPAFQGSWLTLFSGGKIKPSTKGEKNGEPSGRRGKRGKKGKGRKKGRKMKSNLLYLMIVNLPSDQELAAAKQQLEMTRR</sequence>
<evidence type="ECO:0000256" key="1">
    <source>
        <dbReference type="SAM" id="MobiDB-lite"/>
    </source>
</evidence>
<dbReference type="PANTHER" id="PTHR38887">
    <property type="entry name" value="CHROMOSOME 21, WHOLE GENOME SHOTGUN SEQUENCE"/>
    <property type="match status" value="1"/>
</dbReference>
<feature type="compositionally biased region" description="Basic and acidic residues" evidence="1">
    <location>
        <begin position="413"/>
        <end position="423"/>
    </location>
</feature>
<feature type="compositionally biased region" description="Acidic residues" evidence="1">
    <location>
        <begin position="88"/>
        <end position="102"/>
    </location>
</feature>
<feature type="region of interest" description="Disordered" evidence="1">
    <location>
        <begin position="68"/>
        <end position="126"/>
    </location>
</feature>
<dbReference type="GeneID" id="59330364"/>
<feature type="compositionally biased region" description="Polar residues" evidence="1">
    <location>
        <begin position="26"/>
        <end position="42"/>
    </location>
</feature>
<protein>
    <submittedName>
        <fullName evidence="2">Uncharacterized protein</fullName>
    </submittedName>
</protein>
<feature type="compositionally biased region" description="Basic residues" evidence="1">
    <location>
        <begin position="424"/>
        <end position="441"/>
    </location>
</feature>
<gene>
    <name evidence="2" type="ORF">HO133_001950</name>
</gene>
<dbReference type="InterPro" id="IPR053221">
    <property type="entry name" value="Burnettramic_acid_biosynth"/>
</dbReference>
<dbReference type="Proteomes" id="UP000593566">
    <property type="component" value="Unassembled WGS sequence"/>
</dbReference>
<accession>A0A8H6CEG9</accession>
<feature type="region of interest" description="Disordered" evidence="1">
    <location>
        <begin position="405"/>
        <end position="441"/>
    </location>
</feature>
<feature type="region of interest" description="Disordered" evidence="1">
    <location>
        <begin position="22"/>
        <end position="54"/>
    </location>
</feature>
<dbReference type="PANTHER" id="PTHR38887:SF1">
    <property type="entry name" value="RAS MODIFICATION PROTEIN ERF4"/>
    <property type="match status" value="1"/>
</dbReference>
<evidence type="ECO:0000313" key="2">
    <source>
        <dbReference type="EMBL" id="KAF6221982.1"/>
    </source>
</evidence>
<comment type="caution">
    <text evidence="2">The sequence shown here is derived from an EMBL/GenBank/DDBJ whole genome shotgun (WGS) entry which is preliminary data.</text>
</comment>
<proteinExistence type="predicted"/>
<keyword evidence="3" id="KW-1185">Reference proteome</keyword>
<reference evidence="2 3" key="1">
    <citation type="journal article" date="2020" name="Genomics">
        <title>Complete, high-quality genomes from long-read metagenomic sequencing of two wolf lichen thalli reveals enigmatic genome architecture.</title>
        <authorList>
            <person name="McKenzie S.K."/>
            <person name="Walston R.F."/>
            <person name="Allen J.L."/>
        </authorList>
    </citation>
    <scope>NUCLEOTIDE SEQUENCE [LARGE SCALE GENOMIC DNA]</scope>
    <source>
        <strain evidence="2">WasteWater1</strain>
    </source>
</reference>
<dbReference type="AlphaFoldDB" id="A0A8H6CEG9"/>
<name>A0A8H6CEG9_9LECA</name>
<organism evidence="2 3">
    <name type="scientific">Letharia lupina</name>
    <dbReference type="NCBI Taxonomy" id="560253"/>
    <lineage>
        <taxon>Eukaryota</taxon>
        <taxon>Fungi</taxon>
        <taxon>Dikarya</taxon>
        <taxon>Ascomycota</taxon>
        <taxon>Pezizomycotina</taxon>
        <taxon>Lecanoromycetes</taxon>
        <taxon>OSLEUM clade</taxon>
        <taxon>Lecanoromycetidae</taxon>
        <taxon>Lecanorales</taxon>
        <taxon>Lecanorineae</taxon>
        <taxon>Parmeliaceae</taxon>
        <taxon>Letharia</taxon>
    </lineage>
</organism>